<comment type="cofactor">
    <cofactor evidence="7">
        <name>heme</name>
        <dbReference type="ChEBI" id="CHEBI:30413"/>
    </cofactor>
</comment>
<dbReference type="PRINTS" id="PR00385">
    <property type="entry name" value="P450"/>
</dbReference>
<evidence type="ECO:0000256" key="1">
    <source>
        <dbReference type="ARBA" id="ARBA00004167"/>
    </source>
</evidence>
<keyword evidence="10" id="KW-1185">Reference proteome</keyword>
<dbReference type="PROSITE" id="PS00086">
    <property type="entry name" value="CYTOCHROME_P450"/>
    <property type="match status" value="1"/>
</dbReference>
<keyword evidence="8" id="KW-0503">Monooxygenase</keyword>
<dbReference type="GO" id="GO:0004497">
    <property type="term" value="F:monooxygenase activity"/>
    <property type="evidence" value="ECO:0007669"/>
    <property type="project" value="UniProtKB-KW"/>
</dbReference>
<evidence type="ECO:0000313" key="9">
    <source>
        <dbReference type="EMBL" id="PQM42994.1"/>
    </source>
</evidence>
<dbReference type="Proteomes" id="UP000250321">
    <property type="component" value="Unassembled WGS sequence"/>
</dbReference>
<dbReference type="Gene3D" id="1.10.630.10">
    <property type="entry name" value="Cytochrome P450"/>
    <property type="match status" value="2"/>
</dbReference>
<dbReference type="GO" id="GO:0016020">
    <property type="term" value="C:membrane"/>
    <property type="evidence" value="ECO:0007669"/>
    <property type="project" value="UniProtKB-SubCell"/>
</dbReference>
<comment type="caution">
    <text evidence="9">The sequence shown here is derived from an EMBL/GenBank/DDBJ whole genome shotgun (WGS) entry which is preliminary data.</text>
</comment>
<dbReference type="GO" id="GO:0005506">
    <property type="term" value="F:iron ion binding"/>
    <property type="evidence" value="ECO:0007669"/>
    <property type="project" value="InterPro"/>
</dbReference>
<feature type="binding site" description="axial binding residue" evidence="7">
    <location>
        <position position="403"/>
    </location>
    <ligand>
        <name>heme</name>
        <dbReference type="ChEBI" id="CHEBI:30413"/>
    </ligand>
    <ligandPart>
        <name>Fe</name>
        <dbReference type="ChEBI" id="CHEBI:18248"/>
    </ligandPart>
</feature>
<evidence type="ECO:0000256" key="3">
    <source>
        <dbReference type="ARBA" id="ARBA00022692"/>
    </source>
</evidence>
<dbReference type="Pfam" id="PF00067">
    <property type="entry name" value="p450"/>
    <property type="match status" value="1"/>
</dbReference>
<evidence type="ECO:0000256" key="4">
    <source>
        <dbReference type="ARBA" id="ARBA00022723"/>
    </source>
</evidence>
<dbReference type="EMBL" id="PJQY01002735">
    <property type="protein sequence ID" value="PQM42994.1"/>
    <property type="molecule type" value="Genomic_DNA"/>
</dbReference>
<dbReference type="PRINTS" id="PR00463">
    <property type="entry name" value="EP450I"/>
</dbReference>
<evidence type="ECO:0000256" key="2">
    <source>
        <dbReference type="ARBA" id="ARBA00010617"/>
    </source>
</evidence>
<dbReference type="GO" id="GO:0016125">
    <property type="term" value="P:sterol metabolic process"/>
    <property type="evidence" value="ECO:0007669"/>
    <property type="project" value="TreeGrafter"/>
</dbReference>
<comment type="similarity">
    <text evidence="2 8">Belongs to the cytochrome P450 family.</text>
</comment>
<dbReference type="InterPro" id="IPR002401">
    <property type="entry name" value="Cyt_P450_E_grp-I"/>
</dbReference>
<dbReference type="AlphaFoldDB" id="A0A314V280"/>
<dbReference type="GO" id="GO:0020037">
    <property type="term" value="F:heme binding"/>
    <property type="evidence" value="ECO:0007669"/>
    <property type="project" value="InterPro"/>
</dbReference>
<keyword evidence="7 8" id="KW-0349">Heme</keyword>
<gene>
    <name evidence="9" type="ORF">Pyn_06858</name>
</gene>
<name>A0A314V280_PRUYE</name>
<dbReference type="PANTHER" id="PTHR24286:SF88">
    <property type="entry name" value="BETA-AMYRIN 28-OXIDASE-LIKE"/>
    <property type="match status" value="1"/>
</dbReference>
<comment type="subcellular location">
    <subcellularLocation>
        <location evidence="1">Membrane</location>
        <topology evidence="1">Single-pass membrane protein</topology>
    </subcellularLocation>
</comment>
<dbReference type="InterPro" id="IPR001128">
    <property type="entry name" value="Cyt_P450"/>
</dbReference>
<reference evidence="9 10" key="1">
    <citation type="submission" date="2018-02" db="EMBL/GenBank/DDBJ databases">
        <title>Draft genome of wild Prunus yedoensis var. nudiflora.</title>
        <authorList>
            <person name="Baek S."/>
            <person name="Kim J.-H."/>
            <person name="Choi K."/>
            <person name="Kim G.-B."/>
            <person name="Cho A."/>
            <person name="Jang H."/>
            <person name="Shin C.-H."/>
            <person name="Yu H.-J."/>
            <person name="Mun J.-H."/>
        </authorList>
    </citation>
    <scope>NUCLEOTIDE SEQUENCE [LARGE SCALE GENOMIC DNA]</scope>
    <source>
        <strain evidence="10">cv. Jeju island</strain>
        <tissue evidence="9">Leaf</tissue>
    </source>
</reference>
<keyword evidence="8" id="KW-0560">Oxidoreductase</keyword>
<proteinExistence type="inferred from homology"/>
<keyword evidence="5" id="KW-1133">Transmembrane helix</keyword>
<dbReference type="SUPFAM" id="SSF48264">
    <property type="entry name" value="Cytochrome P450"/>
    <property type="match status" value="1"/>
</dbReference>
<keyword evidence="4 7" id="KW-0479">Metal-binding</keyword>
<sequence>METLYLALSLGAAFLAFIIFAFKGKSDDGKNLPPGSLGWPIVGETLEFLFGKPEIFVSKRMKRYSPEIFKTKILGEKTAVICGPNGHKFLFSNEQKYFTAFRPHSMQKMFRSYKAPAAAAAAAAPPAVAQPARDEEAKVLRSPGFLKPEALVRYLGVMDSITQAQMKAYWEGKDEVEVYPLAKTLTLGLACRFFLGIDEPDRIARFVSNFDDVTVGMHSLILNFPGTTFYKATKAADELRRELKIVIQEKKAAMASGAPMHQDIALWCHDFLHEIVGENPDIYAKVLAEHKEIAESKKPGQFLEWDDINKMKYSWNAVNEVMRFTPPLQGTFREALTDFTYGYHPKGLEGKYVTYAVYWTVSTTNMNPQYFPNPEKFDPSRYDDLNAFPAFTFVPFGGGPRMCPGKEYARLAILTFVHNVVMRFKWEVLFPKEKITGDMMPTPEKGLPVRLTRH</sequence>
<evidence type="ECO:0000256" key="5">
    <source>
        <dbReference type="ARBA" id="ARBA00022989"/>
    </source>
</evidence>
<dbReference type="STRING" id="2094558.A0A314V280"/>
<dbReference type="GO" id="GO:0016705">
    <property type="term" value="F:oxidoreductase activity, acting on paired donors, with incorporation or reduction of molecular oxygen"/>
    <property type="evidence" value="ECO:0007669"/>
    <property type="project" value="InterPro"/>
</dbReference>
<protein>
    <submittedName>
        <fullName evidence="9">Beta-amyrin 28-oxidase-like isoform X1</fullName>
    </submittedName>
</protein>
<keyword evidence="3" id="KW-0812">Transmembrane</keyword>
<organism evidence="9 10">
    <name type="scientific">Prunus yedoensis var. nudiflora</name>
    <dbReference type="NCBI Taxonomy" id="2094558"/>
    <lineage>
        <taxon>Eukaryota</taxon>
        <taxon>Viridiplantae</taxon>
        <taxon>Streptophyta</taxon>
        <taxon>Embryophyta</taxon>
        <taxon>Tracheophyta</taxon>
        <taxon>Spermatophyta</taxon>
        <taxon>Magnoliopsida</taxon>
        <taxon>eudicotyledons</taxon>
        <taxon>Gunneridae</taxon>
        <taxon>Pentapetalae</taxon>
        <taxon>rosids</taxon>
        <taxon>fabids</taxon>
        <taxon>Rosales</taxon>
        <taxon>Rosaceae</taxon>
        <taxon>Amygdaloideae</taxon>
        <taxon>Amygdaleae</taxon>
        <taxon>Prunus</taxon>
    </lineage>
</organism>
<keyword evidence="5" id="KW-0472">Membrane</keyword>
<evidence type="ECO:0000256" key="8">
    <source>
        <dbReference type="RuleBase" id="RU000461"/>
    </source>
</evidence>
<evidence type="ECO:0000256" key="6">
    <source>
        <dbReference type="ARBA" id="ARBA00023004"/>
    </source>
</evidence>
<dbReference type="InterPro" id="IPR036396">
    <property type="entry name" value="Cyt_P450_sf"/>
</dbReference>
<evidence type="ECO:0000256" key="7">
    <source>
        <dbReference type="PIRSR" id="PIRSR602401-1"/>
    </source>
</evidence>
<dbReference type="InterPro" id="IPR017972">
    <property type="entry name" value="Cyt_P450_CS"/>
</dbReference>
<evidence type="ECO:0000313" key="10">
    <source>
        <dbReference type="Proteomes" id="UP000250321"/>
    </source>
</evidence>
<keyword evidence="6 7" id="KW-0408">Iron</keyword>
<dbReference type="PANTHER" id="PTHR24286">
    <property type="entry name" value="CYTOCHROME P450 26"/>
    <property type="match status" value="1"/>
</dbReference>
<dbReference type="OrthoDB" id="1372046at2759"/>
<accession>A0A314V280</accession>